<dbReference type="PANTHER" id="PTHR46401:SF2">
    <property type="entry name" value="GLYCOSYLTRANSFERASE WBBK-RELATED"/>
    <property type="match status" value="1"/>
</dbReference>
<feature type="domain" description="Glycosyltransferase subfamily 4-like N-terminal" evidence="3">
    <location>
        <begin position="13"/>
        <end position="168"/>
    </location>
</feature>
<dbReference type="SUPFAM" id="SSF53756">
    <property type="entry name" value="UDP-Glycosyltransferase/glycogen phosphorylase"/>
    <property type="match status" value="1"/>
</dbReference>
<comment type="caution">
    <text evidence="4">The sequence shown here is derived from an EMBL/GenBank/DDBJ whole genome shotgun (WGS) entry which is preliminary data.</text>
</comment>
<dbReference type="Pfam" id="PF00534">
    <property type="entry name" value="Glycos_transf_1"/>
    <property type="match status" value="1"/>
</dbReference>
<dbReference type="CDD" id="cd03809">
    <property type="entry name" value="GT4_MtfB-like"/>
    <property type="match status" value="1"/>
</dbReference>
<reference evidence="4" key="1">
    <citation type="journal article" date="2020" name="mSystems">
        <title>Genome- and Community-Level Interaction Insights into Carbon Utilization and Element Cycling Functions of Hydrothermarchaeota in Hydrothermal Sediment.</title>
        <authorList>
            <person name="Zhou Z."/>
            <person name="Liu Y."/>
            <person name="Xu W."/>
            <person name="Pan J."/>
            <person name="Luo Z.H."/>
            <person name="Li M."/>
        </authorList>
    </citation>
    <scope>NUCLEOTIDE SEQUENCE [LARGE SCALE GENOMIC DNA]</scope>
    <source>
        <strain evidence="4">SpSt-289</strain>
    </source>
</reference>
<evidence type="ECO:0000313" key="4">
    <source>
        <dbReference type="EMBL" id="HDX31425.1"/>
    </source>
</evidence>
<dbReference type="Pfam" id="PF13439">
    <property type="entry name" value="Glyco_transf_4"/>
    <property type="match status" value="1"/>
</dbReference>
<dbReference type="AlphaFoldDB" id="A0A7C1JPJ9"/>
<dbReference type="EMBL" id="DSMG01000084">
    <property type="protein sequence ID" value="HDX31425.1"/>
    <property type="molecule type" value="Genomic_DNA"/>
</dbReference>
<evidence type="ECO:0000256" key="1">
    <source>
        <dbReference type="ARBA" id="ARBA00022679"/>
    </source>
</evidence>
<evidence type="ECO:0000259" key="2">
    <source>
        <dbReference type="Pfam" id="PF00534"/>
    </source>
</evidence>
<dbReference type="GO" id="GO:0016757">
    <property type="term" value="F:glycosyltransferase activity"/>
    <property type="evidence" value="ECO:0007669"/>
    <property type="project" value="InterPro"/>
</dbReference>
<gene>
    <name evidence="4" type="ORF">ENQ20_08010</name>
</gene>
<sequence>MLDIRTATSHFPGIGRYVTNLASALAEQLRPDERLTLLGHPAQIERFVAEQRASVISLLCDDSPFTLQQQWRIPQLLRAQRNTAAVSLYHSPYYLMPYRPGLPTVLTFYDLIPLRFPAYVSRRARMLFRFTAQMALCTARHVIAISEASRRDLLATFSVSPERVTAIPLAAEARFRPQPRAAVEHVLARYSLPAEFLLYVGSNKPHKNLVNLVHAYAALPPTAPLLLIAGPWDARHPDARQAAQQLGVSERVRFLGIVDDKDLPALYSGALAFVFPSRYEGFGLPVLEAMACGAPVACSNASSLPEVVGDAALLFDPNDVQALTEVMQRLIEDAALRQRLRESGLRRAGTFSWRRNASATLDIYRCMADIDA</sequence>
<name>A0A7C1JPJ9_9CHLR</name>
<protein>
    <submittedName>
        <fullName evidence="4">Glycosyltransferase family 1 protein</fullName>
    </submittedName>
</protein>
<feature type="domain" description="Glycosyl transferase family 1" evidence="2">
    <location>
        <begin position="195"/>
        <end position="344"/>
    </location>
</feature>
<accession>A0A7C1JPJ9</accession>
<evidence type="ECO:0000259" key="3">
    <source>
        <dbReference type="Pfam" id="PF13439"/>
    </source>
</evidence>
<organism evidence="4">
    <name type="scientific">Caldilinea aerophila</name>
    <dbReference type="NCBI Taxonomy" id="133453"/>
    <lineage>
        <taxon>Bacteria</taxon>
        <taxon>Bacillati</taxon>
        <taxon>Chloroflexota</taxon>
        <taxon>Caldilineae</taxon>
        <taxon>Caldilineales</taxon>
        <taxon>Caldilineaceae</taxon>
        <taxon>Caldilinea</taxon>
    </lineage>
</organism>
<dbReference type="GO" id="GO:0009103">
    <property type="term" value="P:lipopolysaccharide biosynthetic process"/>
    <property type="evidence" value="ECO:0007669"/>
    <property type="project" value="TreeGrafter"/>
</dbReference>
<dbReference type="PANTHER" id="PTHR46401">
    <property type="entry name" value="GLYCOSYLTRANSFERASE WBBK-RELATED"/>
    <property type="match status" value="1"/>
</dbReference>
<dbReference type="FunFam" id="3.40.50.2000:FF:000119">
    <property type="entry name" value="Glycosyl transferase group 1"/>
    <property type="match status" value="1"/>
</dbReference>
<dbReference type="Gene3D" id="3.40.50.2000">
    <property type="entry name" value="Glycogen Phosphorylase B"/>
    <property type="match status" value="2"/>
</dbReference>
<proteinExistence type="predicted"/>
<keyword evidence="1 4" id="KW-0808">Transferase</keyword>
<dbReference type="InterPro" id="IPR028098">
    <property type="entry name" value="Glyco_trans_4-like_N"/>
</dbReference>
<dbReference type="InterPro" id="IPR001296">
    <property type="entry name" value="Glyco_trans_1"/>
</dbReference>